<evidence type="ECO:0000259" key="1">
    <source>
        <dbReference type="Pfam" id="PF13203"/>
    </source>
</evidence>
<accession>X0UGM5</accession>
<dbReference type="AlphaFoldDB" id="X0UGM5"/>
<comment type="caution">
    <text evidence="2">The sequence shown here is derived from an EMBL/GenBank/DDBJ whole genome shotgun (WGS) entry which is preliminary data.</text>
</comment>
<protein>
    <recommendedName>
        <fullName evidence="1">Putative metallopeptidase domain-containing protein</fullName>
    </recommendedName>
</protein>
<dbReference type="EMBL" id="BARS01020231">
    <property type="protein sequence ID" value="GAG04889.1"/>
    <property type="molecule type" value="Genomic_DNA"/>
</dbReference>
<reference evidence="2" key="1">
    <citation type="journal article" date="2014" name="Front. Microbiol.">
        <title>High frequency of phylogenetically diverse reductive dehalogenase-homologous genes in deep subseafloor sedimentary metagenomes.</title>
        <authorList>
            <person name="Kawai M."/>
            <person name="Futagami T."/>
            <person name="Toyoda A."/>
            <person name="Takaki Y."/>
            <person name="Nishi S."/>
            <person name="Hori S."/>
            <person name="Arai W."/>
            <person name="Tsubouchi T."/>
            <person name="Morono Y."/>
            <person name="Uchiyama I."/>
            <person name="Ito T."/>
            <person name="Fujiyama A."/>
            <person name="Inagaki F."/>
            <person name="Takami H."/>
        </authorList>
    </citation>
    <scope>NUCLEOTIDE SEQUENCE</scope>
    <source>
        <strain evidence="2">Expedition CK06-06</strain>
    </source>
</reference>
<gene>
    <name evidence="2" type="ORF">S01H1_32655</name>
</gene>
<evidence type="ECO:0000313" key="2">
    <source>
        <dbReference type="EMBL" id="GAG04889.1"/>
    </source>
</evidence>
<dbReference type="InterPro" id="IPR025154">
    <property type="entry name" value="Put_metallopeptidase_dom"/>
</dbReference>
<dbReference type="Pfam" id="PF13203">
    <property type="entry name" value="DUF2201_N"/>
    <property type="match status" value="1"/>
</dbReference>
<feature type="domain" description="Putative metallopeptidase" evidence="1">
    <location>
        <begin position="18"/>
        <end position="99"/>
    </location>
</feature>
<organism evidence="2">
    <name type="scientific">marine sediment metagenome</name>
    <dbReference type="NCBI Taxonomy" id="412755"/>
    <lineage>
        <taxon>unclassified sequences</taxon>
        <taxon>metagenomes</taxon>
        <taxon>ecological metagenomes</taxon>
    </lineage>
</organism>
<sequence>MEITLDLVRHVLRRALGFDSFVATFITSVRADDKATRTAQIDRDGRLTYSPRFVEAKVKTREDVFALIMHEALHPLFDHYRYEADELTNIACDAVINASIAMFFPAQSGAGSLFTRCYRDRGIEAILRPG</sequence>
<name>X0UGM5_9ZZZZ</name>
<proteinExistence type="predicted"/>
<feature type="non-terminal residue" evidence="2">
    <location>
        <position position="130"/>
    </location>
</feature>